<evidence type="ECO:0000256" key="1">
    <source>
        <dbReference type="SAM" id="Phobius"/>
    </source>
</evidence>
<keyword evidence="1" id="KW-1133">Transmembrane helix</keyword>
<feature type="non-terminal residue" evidence="2">
    <location>
        <position position="78"/>
    </location>
</feature>
<reference evidence="3" key="1">
    <citation type="submission" date="2012-08" db="EMBL/GenBank/DDBJ databases">
        <title>The Genome Sequence of Wuchereria bancrofti.</title>
        <authorList>
            <person name="Nutman T.B."/>
            <person name="Fink D.L."/>
            <person name="Russ C."/>
            <person name="Young S."/>
            <person name="Zeng Q."/>
            <person name="Koehrsen M."/>
            <person name="Alvarado L."/>
            <person name="Berlin A."/>
            <person name="Chapman S.B."/>
            <person name="Chen Z."/>
            <person name="Freedman E."/>
            <person name="Gellesch M."/>
            <person name="Goldberg J."/>
            <person name="Griggs A."/>
            <person name="Gujja S."/>
            <person name="Heilman E.R."/>
            <person name="Heiman D."/>
            <person name="Hepburn T."/>
            <person name="Howarth C."/>
            <person name="Jen D."/>
            <person name="Larson L."/>
            <person name="Lewis B."/>
            <person name="Mehta T."/>
            <person name="Park D."/>
            <person name="Pearson M."/>
            <person name="Roberts A."/>
            <person name="Saif S."/>
            <person name="Shea T."/>
            <person name="Shenoy N."/>
            <person name="Sisk P."/>
            <person name="Stolte C."/>
            <person name="Sykes S."/>
            <person name="Walk T."/>
            <person name="White J."/>
            <person name="Yandava C."/>
            <person name="Haas B."/>
            <person name="Henn M.R."/>
            <person name="Nusbaum C."/>
            <person name="Birren B."/>
        </authorList>
    </citation>
    <scope>NUCLEOTIDE SEQUENCE [LARGE SCALE GENOMIC DNA]</scope>
    <source>
        <strain evidence="3">NA</strain>
    </source>
</reference>
<gene>
    <name evidence="2" type="ORF">WUBG_07518</name>
</gene>
<protein>
    <submittedName>
        <fullName evidence="2">Uncharacterized protein</fullName>
    </submittedName>
</protein>
<feature type="non-terminal residue" evidence="2">
    <location>
        <position position="1"/>
    </location>
</feature>
<evidence type="ECO:0000313" key="3">
    <source>
        <dbReference type="Proteomes" id="UP000004810"/>
    </source>
</evidence>
<feature type="transmembrane region" description="Helical" evidence="1">
    <location>
        <begin position="56"/>
        <end position="77"/>
    </location>
</feature>
<evidence type="ECO:0000313" key="2">
    <source>
        <dbReference type="EMBL" id="EJW81573.1"/>
    </source>
</evidence>
<sequence length="78" mass="8982">MNIAELSRYICRLISSVKKKKMCCTNRCIYASAPINCSLSEQIRKCYEKSLHLKSLYNMISTFAVMALLLAFIIRVLE</sequence>
<proteinExistence type="predicted"/>
<dbReference type="AlphaFoldDB" id="J9EHG9"/>
<accession>J9EHG9</accession>
<dbReference type="EMBL" id="ADBV01003536">
    <property type="protein sequence ID" value="EJW81573.1"/>
    <property type="molecule type" value="Genomic_DNA"/>
</dbReference>
<keyword evidence="1" id="KW-0472">Membrane</keyword>
<organism evidence="2 3">
    <name type="scientific">Wuchereria bancrofti</name>
    <dbReference type="NCBI Taxonomy" id="6293"/>
    <lineage>
        <taxon>Eukaryota</taxon>
        <taxon>Metazoa</taxon>
        <taxon>Ecdysozoa</taxon>
        <taxon>Nematoda</taxon>
        <taxon>Chromadorea</taxon>
        <taxon>Rhabditida</taxon>
        <taxon>Spirurina</taxon>
        <taxon>Spiruromorpha</taxon>
        <taxon>Filarioidea</taxon>
        <taxon>Onchocercidae</taxon>
        <taxon>Wuchereria</taxon>
    </lineage>
</organism>
<keyword evidence="1" id="KW-0812">Transmembrane</keyword>
<dbReference type="Proteomes" id="UP000004810">
    <property type="component" value="Unassembled WGS sequence"/>
</dbReference>
<comment type="caution">
    <text evidence="2">The sequence shown here is derived from an EMBL/GenBank/DDBJ whole genome shotgun (WGS) entry which is preliminary data.</text>
</comment>
<name>J9EHG9_WUCBA</name>